<keyword evidence="1" id="KW-0479">Metal-binding</keyword>
<dbReference type="Bgee" id="ENSXETG00000031925">
    <property type="expression patterns" value="Expressed in liver and 2 other cell types or tissues"/>
</dbReference>
<dbReference type="PROSITE" id="PS50089">
    <property type="entry name" value="ZF_RING_2"/>
    <property type="match status" value="1"/>
</dbReference>
<protein>
    <submittedName>
        <fullName evidence="7 9">RING finger protein 223</fullName>
    </submittedName>
</protein>
<organism evidence="7">
    <name type="scientific">Xenopus tropicalis</name>
    <name type="common">Western clawed frog</name>
    <name type="synonym">Silurana tropicalis</name>
    <dbReference type="NCBI Taxonomy" id="8364"/>
    <lineage>
        <taxon>Eukaryota</taxon>
        <taxon>Metazoa</taxon>
        <taxon>Chordata</taxon>
        <taxon>Craniata</taxon>
        <taxon>Vertebrata</taxon>
        <taxon>Euteleostomi</taxon>
        <taxon>Amphibia</taxon>
        <taxon>Batrachia</taxon>
        <taxon>Anura</taxon>
        <taxon>Pipoidea</taxon>
        <taxon>Pipidae</taxon>
        <taxon>Xenopodinae</taxon>
        <taxon>Xenopus</taxon>
        <taxon>Silurana</taxon>
    </lineage>
</organism>
<dbReference type="CDD" id="cd16556">
    <property type="entry name" value="RING-HC_RNF183-like"/>
    <property type="match status" value="1"/>
</dbReference>
<reference evidence="7" key="1">
    <citation type="journal article" date="2010" name="Science">
        <title>The genome of the Western clawed frog Xenopus tropicalis.</title>
        <authorList>
            <person name="Hellsten U."/>
            <person name="Harland R.M."/>
            <person name="Gilchrist M.J."/>
            <person name="Hendrix D."/>
            <person name="Jurka J."/>
            <person name="Kapitonov V."/>
            <person name="Ovcharenko I."/>
            <person name="Putnam N.H."/>
            <person name="Shu S."/>
            <person name="Taher L."/>
            <person name="Blitz I.L."/>
            <person name="Blumberg B."/>
            <person name="Dichmann D.S."/>
            <person name="Dubchak I."/>
            <person name="Amaya E."/>
            <person name="Detter J.C."/>
            <person name="Fletcher R."/>
            <person name="Gerhard D.S."/>
            <person name="Goodstein D."/>
            <person name="Graves T."/>
            <person name="Grigoriev I.V."/>
            <person name="Grimwood J."/>
            <person name="Kawashima T."/>
            <person name="Lindquist E."/>
            <person name="Lucas S.M."/>
            <person name="Mead P.E."/>
            <person name="Mitros T."/>
            <person name="Ogino H."/>
            <person name="Ohta Y."/>
            <person name="Poliakov A.V."/>
            <person name="Pollet N."/>
            <person name="Robert J."/>
            <person name="Salamov A."/>
            <person name="Sater A.K."/>
            <person name="Schmutz J."/>
            <person name="Terry A."/>
            <person name="Vize P.D."/>
            <person name="Warren W.C."/>
            <person name="Wells D."/>
            <person name="Wills A."/>
            <person name="Wilson R.K."/>
            <person name="Zimmerman L.B."/>
            <person name="Zorn A.M."/>
            <person name="Grainger R."/>
            <person name="Grammer T."/>
            <person name="Khokha M.K."/>
            <person name="Richardson P.M."/>
            <person name="Rokhsar D.S."/>
        </authorList>
    </citation>
    <scope>NUCLEOTIDE SEQUENCE [LARGE SCALE GENOMIC DNA]</scope>
    <source>
        <strain evidence="7">Nigerian</strain>
    </source>
</reference>
<dbReference type="PROSITE" id="PS00518">
    <property type="entry name" value="ZF_RING_1"/>
    <property type="match status" value="1"/>
</dbReference>
<dbReference type="Ensembl" id="ENSXETT00000061936">
    <property type="protein sequence ID" value="ENSXETP00000059014"/>
    <property type="gene ID" value="ENSXETG00000031925"/>
</dbReference>
<reference evidence="9" key="3">
    <citation type="submission" date="2025-04" db="UniProtKB">
        <authorList>
            <consortium name="RefSeq"/>
        </authorList>
    </citation>
    <scope>IDENTIFICATION</scope>
    <source>
        <strain evidence="9">Nigerian</strain>
        <tissue evidence="9">Liver and blood</tissue>
    </source>
</reference>
<evidence type="ECO:0000313" key="7">
    <source>
        <dbReference type="Ensembl" id="ENSXETP00000059014"/>
    </source>
</evidence>
<dbReference type="InterPro" id="IPR051435">
    <property type="entry name" value="RING_finger_E3_ubiq-ligases"/>
</dbReference>
<evidence type="ECO:0000313" key="8">
    <source>
        <dbReference type="Proteomes" id="UP000008143"/>
    </source>
</evidence>
<dbReference type="Proteomes" id="UP000008143">
    <property type="component" value="Chromosome 7"/>
</dbReference>
<gene>
    <name evidence="7 9 10" type="primary">rnf223</name>
</gene>
<evidence type="ECO:0000256" key="4">
    <source>
        <dbReference type="PROSITE-ProRule" id="PRU00175"/>
    </source>
</evidence>
<dbReference type="AlphaFoldDB" id="A0A6I8PXP4"/>
<evidence type="ECO:0000256" key="5">
    <source>
        <dbReference type="SAM" id="Phobius"/>
    </source>
</evidence>
<sequence>MSGTVSTPGSNKEKACRENTCCSQCKHDMADDCLFPYLMGVWYGSNRAAITGLCRKLSRKLWLNITLFIIRRDNLFTCNYLNKKWSKSAFRLPLASSAERVQSIRPAYCGKVGNKTSRSIMDAPTEIWHTQIDTAEDPDSRLECSICFTKYDNIFKTPKLLQCSHTLCLECVARLVAALPPEKQAEDVLCPFCRQPTHIPDDGAPALQTSQELLSTLPAHLQHEEPVWIEGNKLCYKKPPETNPDQHDLCICVDIGLSKKDSPTEPRQRRGCFRGCSDWKRLLLIAFIVAVLFCILLWPVECILKTGSLRCTSEPVPTRIPVVPAVVTHGV</sequence>
<accession>A0A6I8PXP4</accession>
<dbReference type="InterPro" id="IPR017907">
    <property type="entry name" value="Znf_RING_CS"/>
</dbReference>
<dbReference type="AGR" id="Xenbase:XB-GENE-6467378"/>
<evidence type="ECO:0000256" key="1">
    <source>
        <dbReference type="ARBA" id="ARBA00022723"/>
    </source>
</evidence>
<evidence type="ECO:0000256" key="2">
    <source>
        <dbReference type="ARBA" id="ARBA00022771"/>
    </source>
</evidence>
<dbReference type="GO" id="GO:0008270">
    <property type="term" value="F:zinc ion binding"/>
    <property type="evidence" value="ECO:0007669"/>
    <property type="project" value="UniProtKB-KW"/>
</dbReference>
<dbReference type="RefSeq" id="XP_004916582.3">
    <property type="nucleotide sequence ID" value="XM_004916525.4"/>
</dbReference>
<evidence type="ECO:0000313" key="10">
    <source>
        <dbReference type="Xenbase" id="XB-GENE-6467378"/>
    </source>
</evidence>
<dbReference type="OMA" id="CRENTCC"/>
<feature type="domain" description="RING-type" evidence="6">
    <location>
        <begin position="144"/>
        <end position="194"/>
    </location>
</feature>
<dbReference type="KEGG" id="xtr:100492332"/>
<evidence type="ECO:0000256" key="3">
    <source>
        <dbReference type="ARBA" id="ARBA00022833"/>
    </source>
</evidence>
<dbReference type="PANTHER" id="PTHR22791">
    <property type="entry name" value="RING-TYPE DOMAIN-CONTAINING PROTEIN"/>
    <property type="match status" value="1"/>
</dbReference>
<proteinExistence type="predicted"/>
<dbReference type="Xenbase" id="XB-GENE-6467378">
    <property type="gene designation" value="rnf223"/>
</dbReference>
<dbReference type="SMART" id="SM00184">
    <property type="entry name" value="RING"/>
    <property type="match status" value="1"/>
</dbReference>
<reference evidence="7" key="2">
    <citation type="submission" date="2020-05" db="UniProtKB">
        <authorList>
            <consortium name="Ensembl"/>
        </authorList>
    </citation>
    <scope>IDENTIFICATION</scope>
</reference>
<dbReference type="Gene3D" id="3.30.40.10">
    <property type="entry name" value="Zinc/RING finger domain, C3HC4 (zinc finger)"/>
    <property type="match status" value="1"/>
</dbReference>
<dbReference type="PANTHER" id="PTHR22791:SF4">
    <property type="entry name" value="RING FINGER PROTEIN 223"/>
    <property type="match status" value="1"/>
</dbReference>
<feature type="transmembrane region" description="Helical" evidence="5">
    <location>
        <begin position="282"/>
        <end position="300"/>
    </location>
</feature>
<dbReference type="CTD" id="401934"/>
<dbReference type="GeneID" id="100492332"/>
<evidence type="ECO:0000259" key="6">
    <source>
        <dbReference type="PROSITE" id="PS50089"/>
    </source>
</evidence>
<keyword evidence="3" id="KW-0862">Zinc</keyword>
<evidence type="ECO:0000313" key="9">
    <source>
        <dbReference type="RefSeq" id="XP_004916582.3"/>
    </source>
</evidence>
<dbReference type="GO" id="GO:0016567">
    <property type="term" value="P:protein ubiquitination"/>
    <property type="evidence" value="ECO:0000318"/>
    <property type="project" value="GO_Central"/>
</dbReference>
<keyword evidence="5" id="KW-1133">Transmembrane helix</keyword>
<dbReference type="Pfam" id="PF14634">
    <property type="entry name" value="zf-RING_5"/>
    <property type="match status" value="1"/>
</dbReference>
<dbReference type="SUPFAM" id="SSF57850">
    <property type="entry name" value="RING/U-box"/>
    <property type="match status" value="1"/>
</dbReference>
<keyword evidence="2 4" id="KW-0863">Zinc-finger</keyword>
<dbReference type="GeneTree" id="ENSGT00940000163259"/>
<dbReference type="InterPro" id="IPR001841">
    <property type="entry name" value="Znf_RING"/>
</dbReference>
<name>A0A6I8PXP4_XENTR</name>
<dbReference type="OrthoDB" id="252722at2759"/>
<keyword evidence="5" id="KW-0472">Membrane</keyword>
<keyword evidence="8" id="KW-1185">Reference proteome</keyword>
<dbReference type="InterPro" id="IPR013083">
    <property type="entry name" value="Znf_RING/FYVE/PHD"/>
</dbReference>
<keyword evidence="5" id="KW-0812">Transmembrane</keyword>
<dbReference type="GO" id="GO:0061630">
    <property type="term" value="F:ubiquitin protein ligase activity"/>
    <property type="evidence" value="ECO:0000318"/>
    <property type="project" value="GO_Central"/>
</dbReference>